<sequence length="734" mass="84227">MKIRPIESDRQTAPDHDDRMNTLSVLEGLEIDESNAHLRGDDTFNGPVGNRKCTDTPFLIAFAIGNVVLLGLSIYVFIIGDPDRLYRGFDFRADVCGIGKLDDRRFMYWPDPSNMDWSLCIHACPYYYMKNYYCIYDDYNTSVYLKEWGCWDAYESTSYGFYCIPTAKSDRENVIDELGKPMTQMKIASGDLVLSWDSILLGGVLSIVMGFLYLSLFRKAHVIKKIIIFSICLLAGLIGYFIYLWVEAANKIHKLYCESYGPASPDYCETSNYNFYIALAALSGFFGLLYLYQIYLKYRKFNVGINMIVLTCKPLHNIRELFFFPAMQIIVGLGIMMLLALVICWTFSTGTIVYYKNKNVPNGEANKIEFRQGEVAIFAYNALISAWWLSFMVDVGFFVLAGGVSTWYYSRQKDALYMPLWKSFKTCLRYHLGSIAFGSLARPFSVIPCWLIRPFDKMKLKAKDPMPKSTKFITDCCFCIKYYHKYLRFLTKYSYIYLSIFADPYFRSSKRSYYLMRRNYFRIGKPAAIGSFIISIVQYVITLSGLCLTMSLILLPDKTASGQLSIEIVSTAGPALFTFLISWFIGKSFAGALDISLNTVLLSAASDEEMFTREQRFAEKDLIDFMDGIGEEQNEFHREEKMGVRMEGRKLAWYEEDENILNEDQVYKKGDLPSRDHDVSGLRTTMNSPASILYVQTASSTVRNPVFMDEIVEESVEEDPNHQYVIGRQAKYVG</sequence>
<evidence type="ECO:0000256" key="4">
    <source>
        <dbReference type="ARBA" id="ARBA00022989"/>
    </source>
</evidence>
<evidence type="ECO:0000256" key="6">
    <source>
        <dbReference type="ARBA" id="ARBA00023180"/>
    </source>
</evidence>
<feature type="transmembrane region" description="Helical" evidence="7">
    <location>
        <begin position="273"/>
        <end position="292"/>
    </location>
</feature>
<dbReference type="PANTHER" id="PTHR12385:SF14">
    <property type="entry name" value="CHOLINE TRANSPORTER-LIKE 2"/>
    <property type="match status" value="1"/>
</dbReference>
<keyword evidence="6" id="KW-0325">Glycoprotein</keyword>
<organism evidence="8 9">
    <name type="scientific">Blepharisma stoltei</name>
    <dbReference type="NCBI Taxonomy" id="1481888"/>
    <lineage>
        <taxon>Eukaryota</taxon>
        <taxon>Sar</taxon>
        <taxon>Alveolata</taxon>
        <taxon>Ciliophora</taxon>
        <taxon>Postciliodesmatophora</taxon>
        <taxon>Heterotrichea</taxon>
        <taxon>Heterotrichida</taxon>
        <taxon>Blepharismidae</taxon>
        <taxon>Blepharisma</taxon>
    </lineage>
</organism>
<feature type="transmembrane region" description="Helical" evidence="7">
    <location>
        <begin position="527"/>
        <end position="554"/>
    </location>
</feature>
<gene>
    <name evidence="8" type="ORF">BSTOLATCC_MIC44407</name>
</gene>
<keyword evidence="4 7" id="KW-1133">Transmembrane helix</keyword>
<dbReference type="GO" id="GO:0022857">
    <property type="term" value="F:transmembrane transporter activity"/>
    <property type="evidence" value="ECO:0007669"/>
    <property type="project" value="UniProtKB-UniRule"/>
</dbReference>
<evidence type="ECO:0000256" key="3">
    <source>
        <dbReference type="ARBA" id="ARBA00022692"/>
    </source>
</evidence>
<accession>A0AAU9JP69</accession>
<feature type="transmembrane region" description="Helical" evidence="7">
    <location>
        <begin position="566"/>
        <end position="586"/>
    </location>
</feature>
<keyword evidence="3 7" id="KW-0812">Transmembrane</keyword>
<dbReference type="EMBL" id="CAJZBQ010000044">
    <property type="protein sequence ID" value="CAG9327779.1"/>
    <property type="molecule type" value="Genomic_DNA"/>
</dbReference>
<comment type="similarity">
    <text evidence="2 7">Belongs to the CTL (choline transporter-like) family.</text>
</comment>
<protein>
    <recommendedName>
        <fullName evidence="7">Choline transporter-like protein</fullName>
    </recommendedName>
</protein>
<dbReference type="Pfam" id="PF04515">
    <property type="entry name" value="Choline_transpo"/>
    <property type="match status" value="1"/>
</dbReference>
<dbReference type="AlphaFoldDB" id="A0AAU9JP69"/>
<comment type="caution">
    <text evidence="8">The sequence shown here is derived from an EMBL/GenBank/DDBJ whole genome shotgun (WGS) entry which is preliminary data.</text>
</comment>
<feature type="transmembrane region" description="Helical" evidence="7">
    <location>
        <begin position="193"/>
        <end position="214"/>
    </location>
</feature>
<evidence type="ECO:0000313" key="8">
    <source>
        <dbReference type="EMBL" id="CAG9327779.1"/>
    </source>
</evidence>
<dbReference type="GO" id="GO:0005886">
    <property type="term" value="C:plasma membrane"/>
    <property type="evidence" value="ECO:0007669"/>
    <property type="project" value="UniProtKB-SubCell"/>
</dbReference>
<dbReference type="InterPro" id="IPR007603">
    <property type="entry name" value="Choline_transptr-like"/>
</dbReference>
<evidence type="ECO:0000313" key="9">
    <source>
        <dbReference type="Proteomes" id="UP001162131"/>
    </source>
</evidence>
<feature type="transmembrane region" description="Helical" evidence="7">
    <location>
        <begin position="490"/>
        <end position="506"/>
    </location>
</feature>
<comment type="function">
    <text evidence="7">Choline transporter.</text>
</comment>
<keyword evidence="9" id="KW-1185">Reference proteome</keyword>
<dbReference type="PANTHER" id="PTHR12385">
    <property type="entry name" value="CHOLINE TRANSPORTER-LIKE (SLC FAMILY 44)"/>
    <property type="match status" value="1"/>
</dbReference>
<feature type="transmembrane region" description="Helical" evidence="7">
    <location>
        <begin position="226"/>
        <end position="246"/>
    </location>
</feature>
<evidence type="ECO:0000256" key="1">
    <source>
        <dbReference type="ARBA" id="ARBA00004141"/>
    </source>
</evidence>
<feature type="transmembrane region" description="Helical" evidence="7">
    <location>
        <begin position="58"/>
        <end position="79"/>
    </location>
</feature>
<keyword evidence="5 7" id="KW-0472">Membrane</keyword>
<dbReference type="Proteomes" id="UP001162131">
    <property type="component" value="Unassembled WGS sequence"/>
</dbReference>
<reference evidence="8" key="1">
    <citation type="submission" date="2021-09" db="EMBL/GenBank/DDBJ databases">
        <authorList>
            <consortium name="AG Swart"/>
            <person name="Singh M."/>
            <person name="Singh A."/>
            <person name="Seah K."/>
            <person name="Emmerich C."/>
        </authorList>
    </citation>
    <scope>NUCLEOTIDE SEQUENCE</scope>
    <source>
        <strain evidence="8">ATCC30299</strain>
    </source>
</reference>
<feature type="transmembrane region" description="Helical" evidence="7">
    <location>
        <begin position="387"/>
        <end position="409"/>
    </location>
</feature>
<comment type="subcellular location">
    <subcellularLocation>
        <location evidence="7">Cell membrane</location>
        <topology evidence="7">Multi-pass membrane protein</topology>
    </subcellularLocation>
    <subcellularLocation>
        <location evidence="1">Membrane</location>
        <topology evidence="1">Multi-pass membrane protein</topology>
    </subcellularLocation>
</comment>
<name>A0AAU9JP69_9CILI</name>
<evidence type="ECO:0000256" key="5">
    <source>
        <dbReference type="ARBA" id="ARBA00023136"/>
    </source>
</evidence>
<evidence type="ECO:0000256" key="2">
    <source>
        <dbReference type="ARBA" id="ARBA00007168"/>
    </source>
</evidence>
<feature type="transmembrane region" description="Helical" evidence="7">
    <location>
        <begin position="430"/>
        <end position="453"/>
    </location>
</feature>
<feature type="transmembrane region" description="Helical" evidence="7">
    <location>
        <begin position="321"/>
        <end position="348"/>
    </location>
</feature>
<proteinExistence type="inferred from homology"/>
<evidence type="ECO:0000256" key="7">
    <source>
        <dbReference type="RuleBase" id="RU368066"/>
    </source>
</evidence>